<dbReference type="Pfam" id="PF00440">
    <property type="entry name" value="TetR_N"/>
    <property type="match status" value="1"/>
</dbReference>
<sequence length="205" mass="22925">MTLTTSTTTTPTIPASAPAKQQQLVHTAFTLFYRDSIHGVGINQILQESGIAKKTLYHHFASKDELVLAVLAYRDEVFFSWLQSRIHHAATAEALVQNWFAALDDWFHNRVAELQEFRGCFFMHSAAEFTDPAHPVHQHCAQHKARLCRMLGKQLGQWLDIKSAKKLADDLCLLKEGAIVCAQVQGNKKAARQAALIASGLLRHL</sequence>
<keyword evidence="7" id="KW-1185">Reference proteome</keyword>
<evidence type="ECO:0000259" key="5">
    <source>
        <dbReference type="PROSITE" id="PS50977"/>
    </source>
</evidence>
<dbReference type="InterPro" id="IPR009057">
    <property type="entry name" value="Homeodomain-like_sf"/>
</dbReference>
<dbReference type="SUPFAM" id="SSF48498">
    <property type="entry name" value="Tetracyclin repressor-like, C-terminal domain"/>
    <property type="match status" value="1"/>
</dbReference>
<keyword evidence="2 4" id="KW-0238">DNA-binding</keyword>
<reference evidence="6" key="1">
    <citation type="journal article" date="2022" name="Front. Microbiol.">
        <title>Genome-based taxonomic rearrangement of Oceanobacter-related bacteria including the description of Thalassolituus hydrocarbonoclasticus sp. nov. and Thalassolituus pacificus sp. nov. and emended description of the genus Thalassolituus.</title>
        <authorList>
            <person name="Dong C."/>
            <person name="Wei L."/>
            <person name="Wang J."/>
            <person name="Lai Q."/>
            <person name="Huang Z."/>
            <person name="Shao Z."/>
        </authorList>
    </citation>
    <scope>NUCLEOTIDE SEQUENCE</scope>
    <source>
        <strain evidence="6">59MF3M-4</strain>
    </source>
</reference>
<feature type="domain" description="HTH tetR-type" evidence="5">
    <location>
        <begin position="18"/>
        <end position="78"/>
    </location>
</feature>
<organism evidence="6 7">
    <name type="scientific">Thalassolituus pacificus</name>
    <dbReference type="NCBI Taxonomy" id="2975440"/>
    <lineage>
        <taxon>Bacteria</taxon>
        <taxon>Pseudomonadati</taxon>
        <taxon>Pseudomonadota</taxon>
        <taxon>Gammaproteobacteria</taxon>
        <taxon>Oceanospirillales</taxon>
        <taxon>Oceanospirillaceae</taxon>
        <taxon>Thalassolituus</taxon>
    </lineage>
</organism>
<dbReference type="PANTHER" id="PTHR47506">
    <property type="entry name" value="TRANSCRIPTIONAL REGULATORY PROTEIN"/>
    <property type="match status" value="1"/>
</dbReference>
<dbReference type="GO" id="GO:0003677">
    <property type="term" value="F:DNA binding"/>
    <property type="evidence" value="ECO:0007669"/>
    <property type="project" value="UniProtKB-UniRule"/>
</dbReference>
<evidence type="ECO:0000256" key="3">
    <source>
        <dbReference type="ARBA" id="ARBA00023163"/>
    </source>
</evidence>
<gene>
    <name evidence="6" type="ORF">NYR02_16495</name>
</gene>
<dbReference type="PANTHER" id="PTHR47506:SF1">
    <property type="entry name" value="HTH-TYPE TRANSCRIPTIONAL REGULATOR YJDC"/>
    <property type="match status" value="1"/>
</dbReference>
<dbReference type="Proteomes" id="UP001147830">
    <property type="component" value="Unassembled WGS sequence"/>
</dbReference>
<dbReference type="AlphaFoldDB" id="A0A9X2WHN9"/>
<dbReference type="Gene3D" id="1.10.357.10">
    <property type="entry name" value="Tetracycline Repressor, domain 2"/>
    <property type="match status" value="1"/>
</dbReference>
<reference evidence="6" key="2">
    <citation type="submission" date="2022-08" db="EMBL/GenBank/DDBJ databases">
        <authorList>
            <person name="Dong C."/>
        </authorList>
    </citation>
    <scope>NUCLEOTIDE SEQUENCE</scope>
    <source>
        <strain evidence="6">59MF3M-4</strain>
    </source>
</reference>
<dbReference type="PROSITE" id="PS50977">
    <property type="entry name" value="HTH_TETR_2"/>
    <property type="match status" value="1"/>
</dbReference>
<evidence type="ECO:0000256" key="4">
    <source>
        <dbReference type="PROSITE-ProRule" id="PRU00335"/>
    </source>
</evidence>
<evidence type="ECO:0000313" key="7">
    <source>
        <dbReference type="Proteomes" id="UP001147830"/>
    </source>
</evidence>
<evidence type="ECO:0000313" key="6">
    <source>
        <dbReference type="EMBL" id="MCT7360622.1"/>
    </source>
</evidence>
<name>A0A9X2WHN9_9GAMM</name>
<protein>
    <submittedName>
        <fullName evidence="6">TetR/AcrR family transcriptional regulator</fullName>
    </submittedName>
</protein>
<evidence type="ECO:0000256" key="2">
    <source>
        <dbReference type="ARBA" id="ARBA00023125"/>
    </source>
</evidence>
<dbReference type="InterPro" id="IPR036271">
    <property type="entry name" value="Tet_transcr_reg_TetR-rel_C_sf"/>
</dbReference>
<keyword evidence="1" id="KW-0805">Transcription regulation</keyword>
<accession>A0A9X2WHN9</accession>
<dbReference type="RefSeq" id="WP_260977451.1">
    <property type="nucleotide sequence ID" value="NZ_JAOANI010000028.1"/>
</dbReference>
<feature type="DNA-binding region" description="H-T-H motif" evidence="4">
    <location>
        <begin position="41"/>
        <end position="60"/>
    </location>
</feature>
<proteinExistence type="predicted"/>
<dbReference type="InterPro" id="IPR001647">
    <property type="entry name" value="HTH_TetR"/>
</dbReference>
<keyword evidence="3" id="KW-0804">Transcription</keyword>
<evidence type="ECO:0000256" key="1">
    <source>
        <dbReference type="ARBA" id="ARBA00023015"/>
    </source>
</evidence>
<dbReference type="EMBL" id="JAOANI010000028">
    <property type="protein sequence ID" value="MCT7360622.1"/>
    <property type="molecule type" value="Genomic_DNA"/>
</dbReference>
<dbReference type="SUPFAM" id="SSF46689">
    <property type="entry name" value="Homeodomain-like"/>
    <property type="match status" value="1"/>
</dbReference>
<comment type="caution">
    <text evidence="6">The sequence shown here is derived from an EMBL/GenBank/DDBJ whole genome shotgun (WGS) entry which is preliminary data.</text>
</comment>